<evidence type="ECO:0000313" key="3">
    <source>
        <dbReference type="Proteomes" id="UP000198900"/>
    </source>
</evidence>
<keyword evidence="3" id="KW-1185">Reference proteome</keyword>
<evidence type="ECO:0000313" key="2">
    <source>
        <dbReference type="EMBL" id="SDI54986.1"/>
    </source>
</evidence>
<dbReference type="Proteomes" id="UP000198900">
    <property type="component" value="Unassembled WGS sequence"/>
</dbReference>
<comment type="caution">
    <text evidence="2">The sequence shown here is derived from an EMBL/GenBank/DDBJ whole genome shotgun (WGS) entry which is preliminary data.</text>
</comment>
<protein>
    <recommendedName>
        <fullName evidence="4">Transposase DDE domain-containing protein</fullName>
    </recommendedName>
</protein>
<name>A0A7Z7BBG4_9BURK</name>
<feature type="compositionally biased region" description="Basic residues" evidence="1">
    <location>
        <begin position="1"/>
        <end position="10"/>
    </location>
</feature>
<dbReference type="EMBL" id="FNDI01000019">
    <property type="protein sequence ID" value="SDI54986.1"/>
    <property type="molecule type" value="Genomic_DNA"/>
</dbReference>
<gene>
    <name evidence="2" type="ORF">SAMN04487926_1197</name>
</gene>
<reference evidence="2" key="1">
    <citation type="submission" date="2016-10" db="EMBL/GenBank/DDBJ databases">
        <authorList>
            <person name="Varghese N."/>
            <person name="Submissions S."/>
        </authorList>
    </citation>
    <scope>NUCLEOTIDE SEQUENCE [LARGE SCALE GENOMIC DNA]</scope>
    <source>
        <strain evidence="2">YR281</strain>
    </source>
</reference>
<sequence length="179" mass="19697">MKSPHWHYMSKARPTSPPTDSGSFKVNSVVVTAVGLGSTHFQTRGLGRVAAETSLHGLAYNIKRVIKILGLGKAMEAMKMANALPNLPAPLRDSTKPDQSWADRRHAAADDCYGESRGRIRKPSVAATGRLGGRSGCGVGEETESPNLWRRLPTLRPPRLRRWRCRLRFRAPTAHRPGP</sequence>
<dbReference type="AlphaFoldDB" id="A0A7Z7BBG4"/>
<evidence type="ECO:0000256" key="1">
    <source>
        <dbReference type="SAM" id="MobiDB-lite"/>
    </source>
</evidence>
<proteinExistence type="predicted"/>
<accession>A0A7Z7BBG4</accession>
<evidence type="ECO:0008006" key="4">
    <source>
        <dbReference type="Google" id="ProtNLM"/>
    </source>
</evidence>
<organism evidence="2 3">
    <name type="scientific">Paraburkholderia steynii</name>
    <dbReference type="NCBI Taxonomy" id="1245441"/>
    <lineage>
        <taxon>Bacteria</taxon>
        <taxon>Pseudomonadati</taxon>
        <taxon>Pseudomonadota</taxon>
        <taxon>Betaproteobacteria</taxon>
        <taxon>Burkholderiales</taxon>
        <taxon>Burkholderiaceae</taxon>
        <taxon>Paraburkholderia</taxon>
    </lineage>
</organism>
<feature type="region of interest" description="Disordered" evidence="1">
    <location>
        <begin position="1"/>
        <end position="23"/>
    </location>
</feature>